<dbReference type="PROSITE" id="PS51257">
    <property type="entry name" value="PROKAR_LIPOPROTEIN"/>
    <property type="match status" value="1"/>
</dbReference>
<feature type="region of interest" description="Disordered" evidence="1">
    <location>
        <begin position="405"/>
        <end position="426"/>
    </location>
</feature>
<dbReference type="EMBL" id="AZXY01000004">
    <property type="protein sequence ID" value="KSZ58810.1"/>
    <property type="molecule type" value="Genomic_DNA"/>
</dbReference>
<dbReference type="PANTHER" id="PTHR46825">
    <property type="entry name" value="D-ALANYL-D-ALANINE-CARBOXYPEPTIDASE/ENDOPEPTIDASE AMPH"/>
    <property type="match status" value="1"/>
</dbReference>
<dbReference type="Gene3D" id="3.40.710.10">
    <property type="entry name" value="DD-peptidase/beta-lactamase superfamily"/>
    <property type="match status" value="1"/>
</dbReference>
<dbReference type="GO" id="GO:0004180">
    <property type="term" value="F:carboxypeptidase activity"/>
    <property type="evidence" value="ECO:0007669"/>
    <property type="project" value="UniProtKB-KW"/>
</dbReference>
<proteinExistence type="predicted"/>
<dbReference type="PANTHER" id="PTHR46825:SF7">
    <property type="entry name" value="D-ALANYL-D-ALANINE CARBOXYPEPTIDASE"/>
    <property type="match status" value="1"/>
</dbReference>
<feature type="region of interest" description="Disordered" evidence="1">
    <location>
        <begin position="18"/>
        <end position="40"/>
    </location>
</feature>
<keyword evidence="2" id="KW-0732">Signal</keyword>
<keyword evidence="4" id="KW-0645">Protease</keyword>
<dbReference type="Pfam" id="PF00144">
    <property type="entry name" value="Beta-lactamase"/>
    <property type="match status" value="1"/>
</dbReference>
<evidence type="ECO:0000256" key="1">
    <source>
        <dbReference type="SAM" id="MobiDB-lite"/>
    </source>
</evidence>
<comment type="caution">
    <text evidence="4">The sequence shown here is derived from an EMBL/GenBank/DDBJ whole genome shotgun (WGS) entry which is preliminary data.</text>
</comment>
<evidence type="ECO:0000259" key="3">
    <source>
        <dbReference type="Pfam" id="PF00144"/>
    </source>
</evidence>
<dbReference type="Proteomes" id="UP000053060">
    <property type="component" value="Unassembled WGS sequence"/>
</dbReference>
<organism evidence="4 5">
    <name type="scientific">Rhodococcus pyridinivorans KG-16</name>
    <dbReference type="NCBI Taxonomy" id="1441730"/>
    <lineage>
        <taxon>Bacteria</taxon>
        <taxon>Bacillati</taxon>
        <taxon>Actinomycetota</taxon>
        <taxon>Actinomycetes</taxon>
        <taxon>Mycobacteriales</taxon>
        <taxon>Nocardiaceae</taxon>
        <taxon>Rhodococcus</taxon>
    </lineage>
</organism>
<keyword evidence="4" id="KW-0121">Carboxypeptidase</keyword>
<dbReference type="InterPro" id="IPR001466">
    <property type="entry name" value="Beta-lactam-related"/>
</dbReference>
<keyword evidence="4" id="KW-0378">Hydrolase</keyword>
<dbReference type="InterPro" id="IPR012338">
    <property type="entry name" value="Beta-lactam/transpept-like"/>
</dbReference>
<evidence type="ECO:0000313" key="4">
    <source>
        <dbReference type="EMBL" id="KSZ58810.1"/>
    </source>
</evidence>
<dbReference type="SUPFAM" id="SSF56601">
    <property type="entry name" value="beta-lactamase/transpeptidase-like"/>
    <property type="match status" value="1"/>
</dbReference>
<evidence type="ECO:0000256" key="2">
    <source>
        <dbReference type="SAM" id="SignalP"/>
    </source>
</evidence>
<dbReference type="InterPro" id="IPR050491">
    <property type="entry name" value="AmpC-like"/>
</dbReference>
<feature type="signal peptide" evidence="2">
    <location>
        <begin position="1"/>
        <end position="18"/>
    </location>
</feature>
<protein>
    <submittedName>
        <fullName evidence="4">D-Ala-D-Ala carboxypeptidase</fullName>
    </submittedName>
</protein>
<dbReference type="RefSeq" id="WP_060651601.1">
    <property type="nucleotide sequence ID" value="NZ_AZXY01000004.1"/>
</dbReference>
<sequence>MKTLAASLLTVAVLTASACSSDTTEPESTPSPTSSDQAQPEYVAELESTVEQLMRDNAIPGAVVQISSPDRGDWTGTFGTSTIDADDPISADDHFRIGSNTKTMTVTAVLQLVEEGRLSLDDPISKYIEGVPNGDTITIAQLADMRSGLYSYSFDPEFNATLDREPEKAWTPEELLQIAFSQPVNFPPGEQFEYSNTNTVLLGLVVEELTGMPIAEAFDERIFVPLGLADTSFPANDDSSIPDPHPQGYMFGTNVSTIDTFALPEDEQDAAVAGTLKPNDVTDDNPSWTWTAGAAISTVDDMTTYVKALVGGGLLDEQMQQTRLDSVQSVGGGTAGYGLGMAQFGPLLGHDGQLPGFMTFMGHDPQTDLTIVIATNLSTVPSGEGSALTLVKGILPIFYGSSYQTPGDPARAPGAEESTPAPTPGG</sequence>
<name>A0A0V9ULC2_9NOCA</name>
<reference evidence="4 5" key="2">
    <citation type="journal article" date="2016" name="Genome Announc.">
        <title>Draft Genome Sequence of a Versatile Hydrocarbon-Degrading Bacterium, Rhodococcus pyridinivorans Strain KG-16, Collected from Oil Fields in India.</title>
        <authorList>
            <person name="Aggarwal R.K."/>
            <person name="Dawar C."/>
            <person name="Phanindranath R."/>
            <person name="Mutnuri L."/>
            <person name="Dayal A.M."/>
        </authorList>
    </citation>
    <scope>NUCLEOTIDE SEQUENCE [LARGE SCALE GENOMIC DNA]</scope>
    <source>
        <strain evidence="4 5">KG-16</strain>
    </source>
</reference>
<accession>A0A0V9ULC2</accession>
<reference evidence="5" key="1">
    <citation type="submission" date="2015-01" db="EMBL/GenBank/DDBJ databases">
        <title>Draft genome sequence of Rhodococcus pyridinivorans strain KG-16, a hydrocarbon-degrading bacterium.</title>
        <authorList>
            <person name="Aggarwal R.K."/>
            <person name="Dawar C."/>
        </authorList>
    </citation>
    <scope>NUCLEOTIDE SEQUENCE [LARGE SCALE GENOMIC DNA]</scope>
    <source>
        <strain evidence="5">KG-16</strain>
    </source>
</reference>
<feature type="chain" id="PRO_5006898498" evidence="2">
    <location>
        <begin position="19"/>
        <end position="426"/>
    </location>
</feature>
<feature type="domain" description="Beta-lactamase-related" evidence="3">
    <location>
        <begin position="47"/>
        <end position="380"/>
    </location>
</feature>
<gene>
    <name evidence="4" type="ORF">Z045_09230</name>
</gene>
<dbReference type="PATRIC" id="fig|1441730.3.peg.1921"/>
<evidence type="ECO:0000313" key="5">
    <source>
        <dbReference type="Proteomes" id="UP000053060"/>
    </source>
</evidence>
<feature type="compositionally biased region" description="Low complexity" evidence="1">
    <location>
        <begin position="18"/>
        <end position="36"/>
    </location>
</feature>
<dbReference type="AlphaFoldDB" id="A0A0V9ULC2"/>